<accession>A0A0L9UBF7</accession>
<dbReference type="EMBL" id="CM003374">
    <property type="protein sequence ID" value="KOM40270.1"/>
    <property type="molecule type" value="Genomic_DNA"/>
</dbReference>
<gene>
    <name evidence="2" type="ORF">LR48_Vigan04g046800</name>
</gene>
<dbReference type="Proteomes" id="UP000053144">
    <property type="component" value="Chromosome 4"/>
</dbReference>
<sequence length="140" mass="15855">MPRSEPTEAEQSNAAWYLPSIVTSSVAETDHEKPEGEERARRREASPRVLFRSDPATKEAAVRGDDEDKNGEDKDRVQEDTKKIPRRVRMPRSEPTEAEQSNAAWYLPSIVTSSVAETDHEKPEGEARLGRREASPWELL</sequence>
<feature type="compositionally biased region" description="Basic and acidic residues" evidence="1">
    <location>
        <begin position="28"/>
        <end position="46"/>
    </location>
</feature>
<feature type="region of interest" description="Disordered" evidence="1">
    <location>
        <begin position="1"/>
        <end position="140"/>
    </location>
</feature>
<evidence type="ECO:0000313" key="3">
    <source>
        <dbReference type="Proteomes" id="UP000053144"/>
    </source>
</evidence>
<dbReference type="Gramene" id="KOM40270">
    <property type="protein sequence ID" value="KOM40270"/>
    <property type="gene ID" value="LR48_Vigan04g046800"/>
</dbReference>
<protein>
    <submittedName>
        <fullName evidence="2">Uncharacterized protein</fullName>
    </submittedName>
</protein>
<proteinExistence type="predicted"/>
<name>A0A0L9UBF7_PHAAN</name>
<evidence type="ECO:0000256" key="1">
    <source>
        <dbReference type="SAM" id="MobiDB-lite"/>
    </source>
</evidence>
<evidence type="ECO:0000313" key="2">
    <source>
        <dbReference type="EMBL" id="KOM40270.1"/>
    </source>
</evidence>
<feature type="compositionally biased region" description="Basic and acidic residues" evidence="1">
    <location>
        <begin position="55"/>
        <end position="83"/>
    </location>
</feature>
<reference evidence="3" key="1">
    <citation type="journal article" date="2015" name="Proc. Natl. Acad. Sci. U.S.A.">
        <title>Genome sequencing of adzuki bean (Vigna angularis) provides insight into high starch and low fat accumulation and domestication.</title>
        <authorList>
            <person name="Yang K."/>
            <person name="Tian Z."/>
            <person name="Chen C."/>
            <person name="Luo L."/>
            <person name="Zhao B."/>
            <person name="Wang Z."/>
            <person name="Yu L."/>
            <person name="Li Y."/>
            <person name="Sun Y."/>
            <person name="Li W."/>
            <person name="Chen Y."/>
            <person name="Li Y."/>
            <person name="Zhang Y."/>
            <person name="Ai D."/>
            <person name="Zhao J."/>
            <person name="Shang C."/>
            <person name="Ma Y."/>
            <person name="Wu B."/>
            <person name="Wang M."/>
            <person name="Gao L."/>
            <person name="Sun D."/>
            <person name="Zhang P."/>
            <person name="Guo F."/>
            <person name="Wang W."/>
            <person name="Li Y."/>
            <person name="Wang J."/>
            <person name="Varshney R.K."/>
            <person name="Wang J."/>
            <person name="Ling H.Q."/>
            <person name="Wan P."/>
        </authorList>
    </citation>
    <scope>NUCLEOTIDE SEQUENCE</scope>
    <source>
        <strain evidence="3">cv. Jingnong 6</strain>
    </source>
</reference>
<organism evidence="2 3">
    <name type="scientific">Phaseolus angularis</name>
    <name type="common">Azuki bean</name>
    <name type="synonym">Vigna angularis</name>
    <dbReference type="NCBI Taxonomy" id="3914"/>
    <lineage>
        <taxon>Eukaryota</taxon>
        <taxon>Viridiplantae</taxon>
        <taxon>Streptophyta</taxon>
        <taxon>Embryophyta</taxon>
        <taxon>Tracheophyta</taxon>
        <taxon>Spermatophyta</taxon>
        <taxon>Magnoliopsida</taxon>
        <taxon>eudicotyledons</taxon>
        <taxon>Gunneridae</taxon>
        <taxon>Pentapetalae</taxon>
        <taxon>rosids</taxon>
        <taxon>fabids</taxon>
        <taxon>Fabales</taxon>
        <taxon>Fabaceae</taxon>
        <taxon>Papilionoideae</taxon>
        <taxon>50 kb inversion clade</taxon>
        <taxon>NPAAA clade</taxon>
        <taxon>indigoferoid/millettioid clade</taxon>
        <taxon>Phaseoleae</taxon>
        <taxon>Vigna</taxon>
    </lineage>
</organism>
<dbReference type="AlphaFoldDB" id="A0A0L9UBF7"/>
<feature type="compositionally biased region" description="Basic and acidic residues" evidence="1">
    <location>
        <begin position="117"/>
        <end position="140"/>
    </location>
</feature>